<dbReference type="RefSeq" id="YP_004010154.1">
    <property type="nucleotide sequence ID" value="NC_014663.1"/>
</dbReference>
<name>E5EPF1_9CAUD</name>
<proteinExistence type="predicted"/>
<accession>E5EPF1</accession>
<sequence length="194" mass="22652">MTPQIIDLQYFQELHDQHYHKDVYGLPLMRRLGHLHNHLVKYDANDLKRNASYADALACILSMANALNLDITRGFEKHQSTLVMFMPDIKPKYHLSVLKTRYTEELGNMAKLLEGSDHNEPLQYKLDFGKCIIECLMVLAQIRQDIDDLSIESWVQEYVSTIFHLKTKNIFHAQIHDMNLSVPPYRSIVAWNNI</sequence>
<protein>
    <submittedName>
        <fullName evidence="1">Uncharacterized protein</fullName>
    </submittedName>
</protein>
<dbReference type="OrthoDB" id="19482at10239"/>
<evidence type="ECO:0000313" key="2">
    <source>
        <dbReference type="Proteomes" id="UP000008731"/>
    </source>
</evidence>
<keyword evidence="2" id="KW-1185">Reference proteome</keyword>
<gene>
    <name evidence="1" type="ORF">Acj9p017</name>
</gene>
<dbReference type="KEGG" id="vg:9926451"/>
<dbReference type="GeneID" id="9926451"/>
<dbReference type="Proteomes" id="UP000008731">
    <property type="component" value="Segment"/>
</dbReference>
<dbReference type="EMBL" id="HM004124">
    <property type="protein sequence ID" value="ADG59917.1"/>
    <property type="molecule type" value="Genomic_DNA"/>
</dbReference>
<evidence type="ECO:0000313" key="1">
    <source>
        <dbReference type="EMBL" id="ADG59917.1"/>
    </source>
</evidence>
<organism evidence="1 2">
    <name type="scientific">Acinetobacter phage Acj9</name>
    <dbReference type="NCBI Taxonomy" id="760939"/>
    <lineage>
        <taxon>Viruses</taxon>
        <taxon>Duplodnaviria</taxon>
        <taxon>Heunggongvirae</taxon>
        <taxon>Uroviricota</taxon>
        <taxon>Caudoviricetes</taxon>
        <taxon>Pantevenvirales</taxon>
        <taxon>Straboviridae</taxon>
        <taxon>Twarogvirinae</taxon>
        <taxon>Acajnonavirus</taxon>
        <taxon>Acajnonavirus acj9</taxon>
    </lineage>
</organism>
<reference evidence="1 2" key="1">
    <citation type="journal article" date="2010" name="Virol. J.">
        <title>Genomes of the T4-related bacteriophages as windows on microbial genome evolution.</title>
        <authorList>
            <person name="Petrov V.M."/>
            <person name="Ratnayaka S."/>
            <person name="Nolan J.M."/>
            <person name="Miller E.S."/>
            <person name="Karam J.D."/>
        </authorList>
    </citation>
    <scope>NUCLEOTIDE SEQUENCE [LARGE SCALE GENOMIC DNA]</scope>
</reference>